<evidence type="ECO:0000313" key="2">
    <source>
        <dbReference type="Proteomes" id="UP001148838"/>
    </source>
</evidence>
<dbReference type="PANTHER" id="PTHR10241:SF25">
    <property type="entry name" value="TOMOSYN, ISOFORM C"/>
    <property type="match status" value="1"/>
</dbReference>
<protein>
    <submittedName>
        <fullName evidence="1">Uncharacterized protein</fullName>
    </submittedName>
</protein>
<keyword evidence="2" id="KW-1185">Reference proteome</keyword>
<evidence type="ECO:0000313" key="1">
    <source>
        <dbReference type="EMBL" id="KAJ4428571.1"/>
    </source>
</evidence>
<comment type="caution">
    <text evidence="1">The sequence shown here is derived from an EMBL/GenBank/DDBJ whole genome shotgun (WGS) entry which is preliminary data.</text>
</comment>
<reference evidence="1 2" key="1">
    <citation type="journal article" date="2022" name="Allergy">
        <title>Genome assembly and annotation of Periplaneta americana reveal a comprehensive cockroach allergen profile.</title>
        <authorList>
            <person name="Wang L."/>
            <person name="Xiong Q."/>
            <person name="Saelim N."/>
            <person name="Wang L."/>
            <person name="Nong W."/>
            <person name="Wan A.T."/>
            <person name="Shi M."/>
            <person name="Liu X."/>
            <person name="Cao Q."/>
            <person name="Hui J.H.L."/>
            <person name="Sookrung N."/>
            <person name="Leung T.F."/>
            <person name="Tungtrongchitr A."/>
            <person name="Tsui S.K.W."/>
        </authorList>
    </citation>
    <scope>NUCLEOTIDE SEQUENCE [LARGE SCALE GENOMIC DNA]</scope>
    <source>
        <strain evidence="1">PWHHKU_190912</strain>
    </source>
</reference>
<name>A0ABQ8S3V2_PERAM</name>
<sequence length="270" mass="30804">MSPTLSGQQDQFGDRQFVVLTSEKQARVVALPSHNCVYRQQLADADFVVKAEIISLKDSVCLVCYISNGHVTAYSLPSLRPLIDVDFLPLADLRTMEMSTSAWRSLPSVVTGIMNCWRKSGILSVIEEEKEEPADDIEELNPELWREKTIPTYMKPDFIDINSAVTIEKEVTDEDTVNSVMQEEGICLADYFRSVVLHCPKPQEQHFESSQPEHWYTVNRLHDIDENKWGVITNSICDMSFQTTKQGIVDPMLSIWGQQMFVNEDTDQYT</sequence>
<gene>
    <name evidence="1" type="ORF">ANN_24615</name>
</gene>
<dbReference type="Proteomes" id="UP001148838">
    <property type="component" value="Unassembled WGS sequence"/>
</dbReference>
<proteinExistence type="predicted"/>
<dbReference type="PANTHER" id="PTHR10241">
    <property type="entry name" value="LETHAL 2 GIANT LARVAE PROTEIN"/>
    <property type="match status" value="1"/>
</dbReference>
<organism evidence="1 2">
    <name type="scientific">Periplaneta americana</name>
    <name type="common">American cockroach</name>
    <name type="synonym">Blatta americana</name>
    <dbReference type="NCBI Taxonomy" id="6978"/>
    <lineage>
        <taxon>Eukaryota</taxon>
        <taxon>Metazoa</taxon>
        <taxon>Ecdysozoa</taxon>
        <taxon>Arthropoda</taxon>
        <taxon>Hexapoda</taxon>
        <taxon>Insecta</taxon>
        <taxon>Pterygota</taxon>
        <taxon>Neoptera</taxon>
        <taxon>Polyneoptera</taxon>
        <taxon>Dictyoptera</taxon>
        <taxon>Blattodea</taxon>
        <taxon>Blattoidea</taxon>
        <taxon>Blattidae</taxon>
        <taxon>Blattinae</taxon>
        <taxon>Periplaneta</taxon>
    </lineage>
</organism>
<accession>A0ABQ8S3V2</accession>
<dbReference type="EMBL" id="JAJSOF020000037">
    <property type="protein sequence ID" value="KAJ4428571.1"/>
    <property type="molecule type" value="Genomic_DNA"/>
</dbReference>